<keyword evidence="2" id="KW-0378">Hydrolase</keyword>
<dbReference type="Proteomes" id="UP001197626">
    <property type="component" value="Chromosome"/>
</dbReference>
<evidence type="ECO:0000313" key="5">
    <source>
        <dbReference type="Proteomes" id="UP001197626"/>
    </source>
</evidence>
<evidence type="ECO:0000256" key="2">
    <source>
        <dbReference type="ARBA" id="ARBA00022801"/>
    </source>
</evidence>
<gene>
    <name evidence="4" type="ORF">LN051_08525</name>
</gene>
<dbReference type="InterPro" id="IPR029069">
    <property type="entry name" value="HotDog_dom_sf"/>
</dbReference>
<protein>
    <submittedName>
        <fullName evidence="4">PaaI family thioesterase</fullName>
    </submittedName>
</protein>
<dbReference type="CDD" id="cd03443">
    <property type="entry name" value="PaaI_thioesterase"/>
    <property type="match status" value="1"/>
</dbReference>
<proteinExistence type="inferred from homology"/>
<dbReference type="Gene3D" id="3.10.129.10">
    <property type="entry name" value="Hotdog Thioesterase"/>
    <property type="match status" value="1"/>
</dbReference>
<reference evidence="4 5" key="1">
    <citation type="journal article" date="2022" name="Pathogens">
        <title>Staphylococcus ratti sp. nov. Isolated from a Lab Rat.</title>
        <authorList>
            <person name="Kovarovic V."/>
            <person name="Sedlacek I."/>
            <person name="Petras P."/>
            <person name="Kralova S."/>
            <person name="Maslanova I."/>
            <person name="Svec P."/>
            <person name="Neumann-Schaal M."/>
            <person name="Botka T."/>
            <person name="Gelbicova T."/>
            <person name="Stankova E."/>
            <person name="Doskar J."/>
            <person name="Pantucek R."/>
        </authorList>
    </citation>
    <scope>NUCLEOTIDE SEQUENCE [LARGE SCALE GENOMIC DNA]</scope>
    <source>
        <strain evidence="4 5">CCM 9025</strain>
    </source>
</reference>
<comment type="similarity">
    <text evidence="1">Belongs to the thioesterase PaaI family.</text>
</comment>
<organism evidence="4 5">
    <name type="scientific">Staphylococcus ratti</name>
    <dbReference type="NCBI Taxonomy" id="2892440"/>
    <lineage>
        <taxon>Bacteria</taxon>
        <taxon>Bacillati</taxon>
        <taxon>Bacillota</taxon>
        <taxon>Bacilli</taxon>
        <taxon>Bacillales</taxon>
        <taxon>Staphylococcaceae</taxon>
        <taxon>Staphylococcus</taxon>
    </lineage>
</organism>
<evidence type="ECO:0000256" key="1">
    <source>
        <dbReference type="ARBA" id="ARBA00008324"/>
    </source>
</evidence>
<dbReference type="PANTHER" id="PTHR43240">
    <property type="entry name" value="1,4-DIHYDROXY-2-NAPHTHOYL-COA THIOESTERASE 1"/>
    <property type="match status" value="1"/>
</dbReference>
<keyword evidence="5" id="KW-1185">Reference proteome</keyword>
<evidence type="ECO:0000313" key="4">
    <source>
        <dbReference type="EMBL" id="UEX89610.1"/>
    </source>
</evidence>
<dbReference type="Pfam" id="PF03061">
    <property type="entry name" value="4HBT"/>
    <property type="match status" value="1"/>
</dbReference>
<feature type="domain" description="Thioesterase" evidence="3">
    <location>
        <begin position="34"/>
        <end position="110"/>
    </location>
</feature>
<dbReference type="RefSeq" id="WP_229292117.1">
    <property type="nucleotide sequence ID" value="NZ_CP086654.1"/>
</dbReference>
<accession>A0ABY3PBD1</accession>
<dbReference type="SUPFAM" id="SSF54637">
    <property type="entry name" value="Thioesterase/thiol ester dehydrase-isomerase"/>
    <property type="match status" value="1"/>
</dbReference>
<dbReference type="InterPro" id="IPR003736">
    <property type="entry name" value="PAAI_dom"/>
</dbReference>
<evidence type="ECO:0000259" key="3">
    <source>
        <dbReference type="Pfam" id="PF03061"/>
    </source>
</evidence>
<sequence>MTNLVELLEMQVIEQKEGYIKIEMPVSDKVKQPFGYLHGGATIALGETACSMGSAYLLDLNREIPVGLEMNANHIKSVKEGKVVAEANILHQGRMTHVWEIKISSTQGELITVMRGTIAIKKIIKKG</sequence>
<dbReference type="NCBIfam" id="TIGR00369">
    <property type="entry name" value="unchar_dom_1"/>
    <property type="match status" value="1"/>
</dbReference>
<name>A0ABY3PBD1_9STAP</name>
<dbReference type="EMBL" id="CP086654">
    <property type="protein sequence ID" value="UEX89610.1"/>
    <property type="molecule type" value="Genomic_DNA"/>
</dbReference>
<dbReference type="InterPro" id="IPR006683">
    <property type="entry name" value="Thioestr_dom"/>
</dbReference>
<dbReference type="PANTHER" id="PTHR43240:SF5">
    <property type="entry name" value="1,4-DIHYDROXY-2-NAPHTHOYL-COA THIOESTERASE 1"/>
    <property type="match status" value="1"/>
</dbReference>